<evidence type="ECO:0000313" key="5">
    <source>
        <dbReference type="EMBL" id="EFP96201.1"/>
    </source>
</evidence>
<sequence>MTITNNGVYEFNDVIIDTKNMSIIHKEETTSLSYSDFLVFIYLVENNNKVAEKSTLMSEGWPGNIVTESSLHKSIYNLRYALRNTECIEIKTIPGKGYYLSCEKTDIILLDNYRNTVTNNHDDKVVFYFGRIIRKTSLMLSLIMILSSFILLYITFNKNEIYKDERFELIKFNGSEVLKLKETEIPIELKEILEPNYWYFYAYYNQTHQISVYDQKKNSTKNYFITDKDWKDFTKKWSTRND</sequence>
<feature type="transmembrane region" description="Helical" evidence="3">
    <location>
        <begin position="138"/>
        <end position="156"/>
    </location>
</feature>
<dbReference type="InterPro" id="IPR036388">
    <property type="entry name" value="WH-like_DNA-bd_sf"/>
</dbReference>
<evidence type="ECO:0000256" key="1">
    <source>
        <dbReference type="ARBA" id="ARBA00023125"/>
    </source>
</evidence>
<keyword evidence="1 2" id="KW-0238">DNA-binding</keyword>
<dbReference type="Proteomes" id="UP000002943">
    <property type="component" value="Unassembled WGS sequence"/>
</dbReference>
<evidence type="ECO:0000313" key="6">
    <source>
        <dbReference type="Proteomes" id="UP000002943"/>
    </source>
</evidence>
<dbReference type="eggNOG" id="COG3710">
    <property type="taxonomic scope" value="Bacteria"/>
</dbReference>
<dbReference type="GO" id="GO:0003677">
    <property type="term" value="F:DNA binding"/>
    <property type="evidence" value="ECO:0007669"/>
    <property type="project" value="UniProtKB-UniRule"/>
</dbReference>
<proteinExistence type="predicted"/>
<dbReference type="OrthoDB" id="5904978at2"/>
<organism evidence="5 6">
    <name type="scientific">Vibrio caribbeanicus ATCC BAA-2122</name>
    <dbReference type="NCBI Taxonomy" id="796620"/>
    <lineage>
        <taxon>Bacteria</taxon>
        <taxon>Pseudomonadati</taxon>
        <taxon>Pseudomonadota</taxon>
        <taxon>Gammaproteobacteria</taxon>
        <taxon>Vibrionales</taxon>
        <taxon>Vibrionaceae</taxon>
        <taxon>Vibrio</taxon>
    </lineage>
</organism>
<dbReference type="GO" id="GO:0000160">
    <property type="term" value="P:phosphorelay signal transduction system"/>
    <property type="evidence" value="ECO:0007669"/>
    <property type="project" value="InterPro"/>
</dbReference>
<comment type="caution">
    <text evidence="5">The sequence shown here is derived from an EMBL/GenBank/DDBJ whole genome shotgun (WGS) entry which is preliminary data.</text>
</comment>
<dbReference type="SUPFAM" id="SSF46894">
    <property type="entry name" value="C-terminal effector domain of the bipartite response regulators"/>
    <property type="match status" value="1"/>
</dbReference>
<gene>
    <name evidence="5" type="ORF">VIBC2010_03817</name>
</gene>
<dbReference type="InterPro" id="IPR016032">
    <property type="entry name" value="Sig_transdc_resp-reg_C-effctor"/>
</dbReference>
<keyword evidence="3" id="KW-1133">Transmembrane helix</keyword>
<evidence type="ECO:0000256" key="3">
    <source>
        <dbReference type="SAM" id="Phobius"/>
    </source>
</evidence>
<name>E3BLA5_9VIBR</name>
<dbReference type="InterPro" id="IPR001867">
    <property type="entry name" value="OmpR/PhoB-type_DNA-bd"/>
</dbReference>
<keyword evidence="6" id="KW-1185">Reference proteome</keyword>
<dbReference type="GO" id="GO:0006355">
    <property type="term" value="P:regulation of DNA-templated transcription"/>
    <property type="evidence" value="ECO:0007669"/>
    <property type="project" value="InterPro"/>
</dbReference>
<accession>E3BLA5</accession>
<protein>
    <recommendedName>
        <fullName evidence="4">OmpR/PhoB-type domain-containing protein</fullName>
    </recommendedName>
</protein>
<dbReference type="RefSeq" id="WP_009601836.1">
    <property type="nucleotide sequence ID" value="NZ_AEIU01000076.1"/>
</dbReference>
<evidence type="ECO:0000256" key="2">
    <source>
        <dbReference type="PROSITE-ProRule" id="PRU01091"/>
    </source>
</evidence>
<feature type="domain" description="OmpR/PhoB-type" evidence="4">
    <location>
        <begin position="6"/>
        <end position="102"/>
    </location>
</feature>
<dbReference type="PROSITE" id="PS51755">
    <property type="entry name" value="OMPR_PHOB"/>
    <property type="match status" value="1"/>
</dbReference>
<dbReference type="SMART" id="SM00862">
    <property type="entry name" value="Trans_reg_C"/>
    <property type="match status" value="1"/>
</dbReference>
<keyword evidence="3" id="KW-0812">Transmembrane</keyword>
<reference evidence="5 6" key="1">
    <citation type="journal article" date="2012" name="Int. J. Syst. Evol. Microbiol.">
        <title>Vibrio caribbeanicus sp. nov., isolated from the marine sponge Scleritoderma cyanea.</title>
        <authorList>
            <person name="Hoffmann M."/>
            <person name="Monday S.R."/>
            <person name="Allard M.W."/>
            <person name="Strain E.A."/>
            <person name="Whittaker P."/>
            <person name="Naum M."/>
            <person name="McCarthy P.J."/>
            <person name="Lopez J.V."/>
            <person name="Fischer M."/>
            <person name="Brown E.W."/>
        </authorList>
    </citation>
    <scope>NUCLEOTIDE SEQUENCE [LARGE SCALE GENOMIC DNA]</scope>
    <source>
        <strain evidence="5 6">ATCC BAA-2122</strain>
    </source>
</reference>
<dbReference type="Gene3D" id="1.10.10.10">
    <property type="entry name" value="Winged helix-like DNA-binding domain superfamily/Winged helix DNA-binding domain"/>
    <property type="match status" value="1"/>
</dbReference>
<evidence type="ECO:0000259" key="4">
    <source>
        <dbReference type="PROSITE" id="PS51755"/>
    </source>
</evidence>
<dbReference type="Pfam" id="PF00486">
    <property type="entry name" value="Trans_reg_C"/>
    <property type="match status" value="1"/>
</dbReference>
<feature type="DNA-binding region" description="OmpR/PhoB-type" evidence="2">
    <location>
        <begin position="6"/>
        <end position="102"/>
    </location>
</feature>
<dbReference type="EMBL" id="AEIU01000076">
    <property type="protein sequence ID" value="EFP96201.1"/>
    <property type="molecule type" value="Genomic_DNA"/>
</dbReference>
<dbReference type="STRING" id="796620.VIBC2010_03817"/>
<dbReference type="AlphaFoldDB" id="E3BLA5"/>
<keyword evidence="3" id="KW-0472">Membrane</keyword>